<organism evidence="5 6">
    <name type="scientific">Talaromyces islandicus</name>
    <name type="common">Penicillium islandicum</name>
    <dbReference type="NCBI Taxonomy" id="28573"/>
    <lineage>
        <taxon>Eukaryota</taxon>
        <taxon>Fungi</taxon>
        <taxon>Dikarya</taxon>
        <taxon>Ascomycota</taxon>
        <taxon>Pezizomycotina</taxon>
        <taxon>Eurotiomycetes</taxon>
        <taxon>Eurotiomycetidae</taxon>
        <taxon>Eurotiales</taxon>
        <taxon>Trichocomaceae</taxon>
        <taxon>Talaromyces</taxon>
        <taxon>Talaromyces sect. Islandici</taxon>
    </lineage>
</organism>
<dbReference type="PROSITE" id="PS50297">
    <property type="entry name" value="ANK_REP_REGION"/>
    <property type="match status" value="2"/>
</dbReference>
<dbReference type="InterPro" id="IPR002110">
    <property type="entry name" value="Ankyrin_rpt"/>
</dbReference>
<dbReference type="PANTHER" id="PTHR24171">
    <property type="entry name" value="ANKYRIN REPEAT DOMAIN-CONTAINING PROTEIN 39-RELATED"/>
    <property type="match status" value="1"/>
</dbReference>
<sequence length="228" mass="24977">MMQASSLMIHAAPDEERKKRNRIAKRKSRQRQAQQAIANETQEGLGSVTFSGDMLLPVLAPTQIPHDKHVDPTCMGEGYALDPAFYEPNVLECFGYTSEEPVTQIRAGSIDPQLAANHRGAPRLSAPGSDLDSAIARASSTPEFPFQLPPKQQQRSHPSRCEPYRREPALHRAVITGNEDIVKVLLQHQADVNSRDKNGRTALDLAIDVGHVAIVQILLAHGADIEGN</sequence>
<dbReference type="AlphaFoldDB" id="A0A0U1M5T5"/>
<keyword evidence="2 3" id="KW-0040">ANK repeat</keyword>
<feature type="region of interest" description="Disordered" evidence="4">
    <location>
        <begin position="141"/>
        <end position="163"/>
    </location>
</feature>
<keyword evidence="1" id="KW-0677">Repeat</keyword>
<feature type="repeat" description="ANK" evidence="3">
    <location>
        <begin position="198"/>
        <end position="228"/>
    </location>
</feature>
<reference evidence="5 6" key="1">
    <citation type="submission" date="2015-04" db="EMBL/GenBank/DDBJ databases">
        <authorList>
            <person name="Syromyatnikov M.Y."/>
            <person name="Popov V.N."/>
        </authorList>
    </citation>
    <scope>NUCLEOTIDE SEQUENCE [LARGE SCALE GENOMIC DNA]</scope>
    <source>
        <strain evidence="5">WF-38-12</strain>
    </source>
</reference>
<accession>A0A0U1M5T5</accession>
<dbReference type="Gene3D" id="1.25.40.20">
    <property type="entry name" value="Ankyrin repeat-containing domain"/>
    <property type="match status" value="1"/>
</dbReference>
<dbReference type="STRING" id="28573.A0A0U1M5T5"/>
<proteinExistence type="predicted"/>
<dbReference type="SUPFAM" id="SSF48403">
    <property type="entry name" value="Ankyrin repeat"/>
    <property type="match status" value="1"/>
</dbReference>
<name>A0A0U1M5T5_TALIS</name>
<dbReference type="Proteomes" id="UP000054383">
    <property type="component" value="Unassembled WGS sequence"/>
</dbReference>
<dbReference type="PROSITE" id="PS50088">
    <property type="entry name" value="ANK_REPEAT"/>
    <property type="match status" value="2"/>
</dbReference>
<keyword evidence="6" id="KW-1185">Reference proteome</keyword>
<dbReference type="OrthoDB" id="4224975at2759"/>
<dbReference type="EMBL" id="CVMT01000009">
    <property type="protein sequence ID" value="CRG90969.1"/>
    <property type="molecule type" value="Genomic_DNA"/>
</dbReference>
<evidence type="ECO:0000256" key="2">
    <source>
        <dbReference type="ARBA" id="ARBA00023043"/>
    </source>
</evidence>
<feature type="region of interest" description="Disordered" evidence="4">
    <location>
        <begin position="1"/>
        <end position="36"/>
    </location>
</feature>
<evidence type="ECO:0000256" key="3">
    <source>
        <dbReference type="PROSITE-ProRule" id="PRU00023"/>
    </source>
</evidence>
<feature type="compositionally biased region" description="Basic residues" evidence="4">
    <location>
        <begin position="19"/>
        <end position="30"/>
    </location>
</feature>
<protein>
    <submittedName>
        <fullName evidence="5">Uncharacterized protein</fullName>
    </submittedName>
</protein>
<gene>
    <name evidence="5" type="ORF">PISL3812_08017</name>
</gene>
<evidence type="ECO:0000313" key="6">
    <source>
        <dbReference type="Proteomes" id="UP000054383"/>
    </source>
</evidence>
<evidence type="ECO:0000313" key="5">
    <source>
        <dbReference type="EMBL" id="CRG90969.1"/>
    </source>
</evidence>
<feature type="repeat" description="ANK" evidence="3">
    <location>
        <begin position="165"/>
        <end position="197"/>
    </location>
</feature>
<dbReference type="Pfam" id="PF12796">
    <property type="entry name" value="Ank_2"/>
    <property type="match status" value="1"/>
</dbReference>
<evidence type="ECO:0000256" key="1">
    <source>
        <dbReference type="ARBA" id="ARBA00022737"/>
    </source>
</evidence>
<evidence type="ECO:0000256" key="4">
    <source>
        <dbReference type="SAM" id="MobiDB-lite"/>
    </source>
</evidence>
<dbReference type="SMART" id="SM00248">
    <property type="entry name" value="ANK"/>
    <property type="match status" value="2"/>
</dbReference>
<dbReference type="InterPro" id="IPR036770">
    <property type="entry name" value="Ankyrin_rpt-contain_sf"/>
</dbReference>